<reference evidence="2" key="1">
    <citation type="submission" date="2018-06" db="EMBL/GenBank/DDBJ databases">
        <authorList>
            <person name="Zhirakovskaya E."/>
        </authorList>
    </citation>
    <scope>NUCLEOTIDE SEQUENCE</scope>
</reference>
<dbReference type="InterPro" id="IPR036653">
    <property type="entry name" value="CinA-like_C"/>
</dbReference>
<dbReference type="GO" id="GO:0019159">
    <property type="term" value="F:nicotinamide-nucleotide amidase activity"/>
    <property type="evidence" value="ECO:0007669"/>
    <property type="project" value="UniProtKB-EC"/>
</dbReference>
<gene>
    <name evidence="2" type="ORF">MNBD_GAMMA17-1389</name>
</gene>
<keyword evidence="2" id="KW-0378">Hydrolase</keyword>
<evidence type="ECO:0000259" key="1">
    <source>
        <dbReference type="Pfam" id="PF02464"/>
    </source>
</evidence>
<dbReference type="AlphaFoldDB" id="A0A3B0Z9U4"/>
<evidence type="ECO:0000313" key="2">
    <source>
        <dbReference type="EMBL" id="VAW88321.1"/>
    </source>
</evidence>
<dbReference type="NCBIfam" id="TIGR00199">
    <property type="entry name" value="PncC_domain"/>
    <property type="match status" value="1"/>
</dbReference>
<organism evidence="2">
    <name type="scientific">hydrothermal vent metagenome</name>
    <dbReference type="NCBI Taxonomy" id="652676"/>
    <lineage>
        <taxon>unclassified sequences</taxon>
        <taxon>metagenomes</taxon>
        <taxon>ecological metagenomes</taxon>
    </lineage>
</organism>
<protein>
    <submittedName>
        <fullName evidence="2">Nicotinamide-nucleotide amidase</fullName>
        <ecNumber evidence="2">3.5.1.42</ecNumber>
    </submittedName>
</protein>
<accession>A0A3B0Z9U4</accession>
<name>A0A3B0Z9U4_9ZZZZ</name>
<feature type="domain" description="CinA C-terminal" evidence="1">
    <location>
        <begin position="7"/>
        <end position="159"/>
    </location>
</feature>
<dbReference type="Pfam" id="PF02464">
    <property type="entry name" value="CinA"/>
    <property type="match status" value="1"/>
</dbReference>
<proteinExistence type="predicted"/>
<dbReference type="Gene3D" id="3.90.950.20">
    <property type="entry name" value="CinA-like"/>
    <property type="match status" value="1"/>
</dbReference>
<dbReference type="EC" id="3.5.1.42" evidence="2"/>
<dbReference type="InterPro" id="IPR008136">
    <property type="entry name" value="CinA_C"/>
</dbReference>
<sequence>MNNEIAQIVVQVADELLTRQLMLVVAESCTGGGVAYALTSLAGSSDWFERGFVTYSNRSKQEMLGVEADLIASHGAVSLAVVEAMAQGAMAHSVAQVSLAISGIAGPAGGSLEKPVGTVCFSWALNSIETSSELIVFKGDRDSIREQAIAYGLRGILRLCESKVGC</sequence>
<dbReference type="EMBL" id="UOFQ01000093">
    <property type="protein sequence ID" value="VAW88321.1"/>
    <property type="molecule type" value="Genomic_DNA"/>
</dbReference>
<dbReference type="SUPFAM" id="SSF142433">
    <property type="entry name" value="CinA-like"/>
    <property type="match status" value="1"/>
</dbReference>